<accession>A0A813FXV1</accession>
<feature type="region of interest" description="Disordered" evidence="1">
    <location>
        <begin position="362"/>
        <end position="381"/>
    </location>
</feature>
<reference evidence="2" key="1">
    <citation type="submission" date="2021-02" db="EMBL/GenBank/DDBJ databases">
        <authorList>
            <person name="Dougan E. K."/>
            <person name="Rhodes N."/>
            <person name="Thang M."/>
            <person name="Chan C."/>
        </authorList>
    </citation>
    <scope>NUCLEOTIDE SEQUENCE</scope>
</reference>
<comment type="caution">
    <text evidence="2">The sequence shown here is derived from an EMBL/GenBank/DDBJ whole genome shotgun (WGS) entry which is preliminary data.</text>
</comment>
<feature type="region of interest" description="Disordered" evidence="1">
    <location>
        <begin position="294"/>
        <end position="319"/>
    </location>
</feature>
<dbReference type="OMA" id="QAHNESM"/>
<evidence type="ECO:0000313" key="3">
    <source>
        <dbReference type="Proteomes" id="UP000654075"/>
    </source>
</evidence>
<dbReference type="AlphaFoldDB" id="A0A813FXV1"/>
<proteinExistence type="predicted"/>
<feature type="non-terminal residue" evidence="2">
    <location>
        <position position="381"/>
    </location>
</feature>
<evidence type="ECO:0000256" key="1">
    <source>
        <dbReference type="SAM" id="MobiDB-lite"/>
    </source>
</evidence>
<organism evidence="2 3">
    <name type="scientific">Polarella glacialis</name>
    <name type="common">Dinoflagellate</name>
    <dbReference type="NCBI Taxonomy" id="89957"/>
    <lineage>
        <taxon>Eukaryota</taxon>
        <taxon>Sar</taxon>
        <taxon>Alveolata</taxon>
        <taxon>Dinophyceae</taxon>
        <taxon>Suessiales</taxon>
        <taxon>Suessiaceae</taxon>
        <taxon>Polarella</taxon>
    </lineage>
</organism>
<feature type="compositionally biased region" description="Polar residues" evidence="1">
    <location>
        <begin position="131"/>
        <end position="144"/>
    </location>
</feature>
<protein>
    <submittedName>
        <fullName evidence="2">Uncharacterized protein</fullName>
    </submittedName>
</protein>
<gene>
    <name evidence="2" type="ORF">PGLA1383_LOCUS36116</name>
</gene>
<feature type="region of interest" description="Disordered" evidence="1">
    <location>
        <begin position="124"/>
        <end position="166"/>
    </location>
</feature>
<name>A0A813FXV1_POLGL</name>
<evidence type="ECO:0000313" key="2">
    <source>
        <dbReference type="EMBL" id="CAE8618500.1"/>
    </source>
</evidence>
<feature type="non-terminal residue" evidence="2">
    <location>
        <position position="1"/>
    </location>
</feature>
<dbReference type="Proteomes" id="UP000654075">
    <property type="component" value="Unassembled WGS sequence"/>
</dbReference>
<dbReference type="EMBL" id="CAJNNV010026563">
    <property type="protein sequence ID" value="CAE8618500.1"/>
    <property type="molecule type" value="Genomic_DNA"/>
</dbReference>
<keyword evidence="3" id="KW-1185">Reference proteome</keyword>
<feature type="region of interest" description="Disordered" evidence="1">
    <location>
        <begin position="41"/>
        <end position="61"/>
    </location>
</feature>
<sequence length="381" mass="39644">SGKHGAGSALNISFAQSQEAALRYGTTLPLRRAPRPVSGIADVTHPVARRSQGPVVASGPAASEGFADVGNTTGPSGDVTNVLLGSWPHRTRPHSAVVTSASKEFAAALAAGRGSLSQQFALGESSGMGARSTSIGSLLGRQQPNSPPSARQEEFGARGGSHGSRPATALRRAASAGALGRQVPLPRQTLPYRVTADVTAAPDGRPGFGPNLSASLLFEECIRRDRAYGQLLREIKAAYDGFLRDRGVTSPPTALISMPSTVAPVEDTARSAGEALGAAEMAVEAARRPWIEDIDGSTTERRDGKEVISSSRRRAPAKVKKLEKENEALRELVRRFRTELCGGVSAIPPIAIGTMKPAPAVGALRHPSPRPASAAGSFCSE</sequence>